<proteinExistence type="predicted"/>
<gene>
    <name evidence="1" type="ordered locus">LILAB_25660</name>
</gene>
<evidence type="ECO:0000313" key="1">
    <source>
        <dbReference type="EMBL" id="AEI67025.1"/>
    </source>
</evidence>
<dbReference type="Proteomes" id="UP000000488">
    <property type="component" value="Chromosome"/>
</dbReference>
<sequence length="103" mass="11771">MRQQKQQHLLQPAVADISGDRLLRKIQGKLHSSQAAGDGEEFQRTADDLRHIHAEYVRQIHQRQARGAARRGDQELLRGPRPFHSVHDSTHPSHLPLAVLRKL</sequence>
<evidence type="ECO:0000313" key="2">
    <source>
        <dbReference type="Proteomes" id="UP000000488"/>
    </source>
</evidence>
<reference evidence="1 2" key="1">
    <citation type="journal article" date="2011" name="J. Bacteriol.">
        <title>Genome sequence of the halotolerant marine bacterium Myxococcus fulvus HW-1.</title>
        <authorList>
            <person name="Li Z.F."/>
            <person name="Li X."/>
            <person name="Liu H."/>
            <person name="Liu X."/>
            <person name="Han K."/>
            <person name="Wu Z.H."/>
            <person name="Hu W."/>
            <person name="Li F.F."/>
            <person name="Li Y.Z."/>
        </authorList>
    </citation>
    <scope>NUCLEOTIDE SEQUENCE [LARGE SCALE GENOMIC DNA]</scope>
    <source>
        <strain evidence="2">ATCC BAA-855 / HW-1</strain>
    </source>
</reference>
<dbReference type="KEGG" id="mfu:LILAB_25660"/>
<dbReference type="EMBL" id="CP002830">
    <property type="protein sequence ID" value="AEI67025.1"/>
    <property type="molecule type" value="Genomic_DNA"/>
</dbReference>
<dbReference type="AlphaFoldDB" id="F8C9C5"/>
<accession>F8C9C5</accession>
<dbReference type="HOGENOM" id="CLU_2260706_0_0_7"/>
<organism evidence="1 2">
    <name type="scientific">Myxococcus fulvus (strain ATCC BAA-855 / HW-1)</name>
    <dbReference type="NCBI Taxonomy" id="483219"/>
    <lineage>
        <taxon>Bacteria</taxon>
        <taxon>Pseudomonadati</taxon>
        <taxon>Myxococcota</taxon>
        <taxon>Myxococcia</taxon>
        <taxon>Myxococcales</taxon>
        <taxon>Cystobacterineae</taxon>
        <taxon>Myxococcaceae</taxon>
        <taxon>Myxococcus</taxon>
    </lineage>
</organism>
<name>F8C9C5_MYXFH</name>
<protein>
    <submittedName>
        <fullName evidence="1">Uncharacterized protein</fullName>
    </submittedName>
</protein>